<evidence type="ECO:0000313" key="1">
    <source>
        <dbReference type="EMBL" id="SDF03502.1"/>
    </source>
</evidence>
<dbReference type="RefSeq" id="WP_093687312.1">
    <property type="nucleotide sequence ID" value="NZ_FNBU01000001.1"/>
</dbReference>
<proteinExistence type="predicted"/>
<name>A0A1G7HST6_9FIRM</name>
<dbReference type="EMBL" id="FNBU01000001">
    <property type="protein sequence ID" value="SDF03502.1"/>
    <property type="molecule type" value="Genomic_DNA"/>
</dbReference>
<dbReference type="Proteomes" id="UP000243333">
    <property type="component" value="Unassembled WGS sequence"/>
</dbReference>
<gene>
    <name evidence="1" type="ORF">SAMN05660235_00245</name>
</gene>
<dbReference type="AlphaFoldDB" id="A0A1G7HST6"/>
<organism evidence="1 2">
    <name type="scientific">Sporolituus thermophilus DSM 23256</name>
    <dbReference type="NCBI Taxonomy" id="1123285"/>
    <lineage>
        <taxon>Bacteria</taxon>
        <taxon>Bacillati</taxon>
        <taxon>Bacillota</taxon>
        <taxon>Negativicutes</taxon>
        <taxon>Selenomonadales</taxon>
        <taxon>Sporomusaceae</taxon>
        <taxon>Sporolituus</taxon>
    </lineage>
</organism>
<protein>
    <submittedName>
        <fullName evidence="1">Uncharacterized protein</fullName>
    </submittedName>
</protein>
<sequence>MPGAASPSQQDRRNLNDVAVYFHQDEMVHAAVDGKLGPKAGCLSHSGWPGRLPAKKQGLAKRRRRYII</sequence>
<dbReference type="STRING" id="1123285.SAMN05660235_00245"/>
<evidence type="ECO:0000313" key="2">
    <source>
        <dbReference type="Proteomes" id="UP000243333"/>
    </source>
</evidence>
<accession>A0A1G7HST6</accession>
<reference evidence="2" key="1">
    <citation type="submission" date="2016-10" db="EMBL/GenBank/DDBJ databases">
        <authorList>
            <person name="Varghese N."/>
            <person name="Submissions S."/>
        </authorList>
    </citation>
    <scope>NUCLEOTIDE SEQUENCE [LARGE SCALE GENOMIC DNA]</scope>
    <source>
        <strain evidence="2">DSM 23256</strain>
    </source>
</reference>
<keyword evidence="2" id="KW-1185">Reference proteome</keyword>